<reference evidence="10 11" key="1">
    <citation type="journal article" date="2015" name="Nature">
        <title>rRNA introns, odd ribosomes, and small enigmatic genomes across a large radiation of phyla.</title>
        <authorList>
            <person name="Brown C.T."/>
            <person name="Hug L.A."/>
            <person name="Thomas B.C."/>
            <person name="Sharon I."/>
            <person name="Castelle C.J."/>
            <person name="Singh A."/>
            <person name="Wilkins M.J."/>
            <person name="Williams K.H."/>
            <person name="Banfield J.F."/>
        </authorList>
    </citation>
    <scope>NUCLEOTIDE SEQUENCE [LARGE SCALE GENOMIC DNA]</scope>
</reference>
<feature type="transmembrane region" description="Helical" evidence="8">
    <location>
        <begin position="392"/>
        <end position="411"/>
    </location>
</feature>
<dbReference type="InterPro" id="IPR038731">
    <property type="entry name" value="RgtA/B/C-like"/>
</dbReference>
<feature type="transmembrane region" description="Helical" evidence="8">
    <location>
        <begin position="343"/>
        <end position="361"/>
    </location>
</feature>
<evidence type="ECO:0000256" key="1">
    <source>
        <dbReference type="ARBA" id="ARBA00004651"/>
    </source>
</evidence>
<evidence type="ECO:0000256" key="7">
    <source>
        <dbReference type="ARBA" id="ARBA00023136"/>
    </source>
</evidence>
<feature type="transmembrane region" description="Helical" evidence="8">
    <location>
        <begin position="136"/>
        <end position="156"/>
    </location>
</feature>
<organism evidence="10 11">
    <name type="scientific">candidate division WWE3 bacterium GW2011_GWF1_42_14</name>
    <dbReference type="NCBI Taxonomy" id="1619138"/>
    <lineage>
        <taxon>Bacteria</taxon>
        <taxon>Katanobacteria</taxon>
    </lineage>
</organism>
<evidence type="ECO:0000313" key="10">
    <source>
        <dbReference type="EMBL" id="KKS37113.1"/>
    </source>
</evidence>
<gene>
    <name evidence="10" type="ORF">UV00_C0017G0006</name>
</gene>
<dbReference type="PANTHER" id="PTHR33908">
    <property type="entry name" value="MANNOSYLTRANSFERASE YKCB-RELATED"/>
    <property type="match status" value="1"/>
</dbReference>
<dbReference type="AlphaFoldDB" id="A0A0G1BI68"/>
<evidence type="ECO:0000256" key="8">
    <source>
        <dbReference type="SAM" id="Phobius"/>
    </source>
</evidence>
<proteinExistence type="predicted"/>
<keyword evidence="6 8" id="KW-1133">Transmembrane helix</keyword>
<feature type="domain" description="Glycosyltransferase RgtA/B/C/D-like" evidence="9">
    <location>
        <begin position="116"/>
        <end position="277"/>
    </location>
</feature>
<feature type="transmembrane region" description="Helical" evidence="8">
    <location>
        <begin position="260"/>
        <end position="280"/>
    </location>
</feature>
<evidence type="ECO:0000256" key="3">
    <source>
        <dbReference type="ARBA" id="ARBA00022676"/>
    </source>
</evidence>
<dbReference type="PANTHER" id="PTHR33908:SF11">
    <property type="entry name" value="MEMBRANE PROTEIN"/>
    <property type="match status" value="1"/>
</dbReference>
<dbReference type="GO" id="GO:0009103">
    <property type="term" value="P:lipopolysaccharide biosynthetic process"/>
    <property type="evidence" value="ECO:0007669"/>
    <property type="project" value="UniProtKB-ARBA"/>
</dbReference>
<keyword evidence="5 8" id="KW-0812">Transmembrane</keyword>
<feature type="transmembrane region" description="Helical" evidence="8">
    <location>
        <begin position="51"/>
        <end position="72"/>
    </location>
</feature>
<evidence type="ECO:0000256" key="6">
    <source>
        <dbReference type="ARBA" id="ARBA00022989"/>
    </source>
</evidence>
<feature type="transmembrane region" description="Helical" evidence="8">
    <location>
        <begin position="321"/>
        <end position="337"/>
    </location>
</feature>
<dbReference type="Pfam" id="PF13231">
    <property type="entry name" value="PMT_2"/>
    <property type="match status" value="1"/>
</dbReference>
<evidence type="ECO:0000256" key="2">
    <source>
        <dbReference type="ARBA" id="ARBA00022475"/>
    </source>
</evidence>
<keyword evidence="7 8" id="KW-0472">Membrane</keyword>
<dbReference type="GO" id="GO:0016763">
    <property type="term" value="F:pentosyltransferase activity"/>
    <property type="evidence" value="ECO:0007669"/>
    <property type="project" value="TreeGrafter"/>
</dbReference>
<dbReference type="GO" id="GO:0005886">
    <property type="term" value="C:plasma membrane"/>
    <property type="evidence" value="ECO:0007669"/>
    <property type="project" value="UniProtKB-SubCell"/>
</dbReference>
<comment type="subcellular location">
    <subcellularLocation>
        <location evidence="1">Cell membrane</location>
        <topology evidence="1">Multi-pass membrane protein</topology>
    </subcellularLocation>
</comment>
<comment type="caution">
    <text evidence="10">The sequence shown here is derived from an EMBL/GenBank/DDBJ whole genome shotgun (WGS) entry which is preliminary data.</text>
</comment>
<name>A0A0G1BI68_UNCKA</name>
<evidence type="ECO:0000313" key="11">
    <source>
        <dbReference type="Proteomes" id="UP000033847"/>
    </source>
</evidence>
<keyword evidence="2" id="KW-1003">Cell membrane</keyword>
<dbReference type="EMBL" id="LCCU01000017">
    <property type="protein sequence ID" value="KKS37113.1"/>
    <property type="molecule type" value="Genomic_DNA"/>
</dbReference>
<protein>
    <recommendedName>
        <fullName evidence="9">Glycosyltransferase RgtA/B/C/D-like domain-containing protein</fullName>
    </recommendedName>
</protein>
<accession>A0A0G1BI68</accession>
<feature type="transmembrane region" description="Helical" evidence="8">
    <location>
        <begin position="186"/>
        <end position="204"/>
    </location>
</feature>
<dbReference type="Proteomes" id="UP000033847">
    <property type="component" value="Unassembled WGS sequence"/>
</dbReference>
<keyword evidence="4" id="KW-0808">Transferase</keyword>
<evidence type="ECO:0000256" key="4">
    <source>
        <dbReference type="ARBA" id="ARBA00022679"/>
    </source>
</evidence>
<dbReference type="InterPro" id="IPR050297">
    <property type="entry name" value="LipidA_mod_glycosyltrf_83"/>
</dbReference>
<feature type="transmembrane region" description="Helical" evidence="8">
    <location>
        <begin position="368"/>
        <end position="386"/>
    </location>
</feature>
<keyword evidence="3" id="KW-0328">Glycosyltransferase</keyword>
<evidence type="ECO:0000256" key="5">
    <source>
        <dbReference type="ARBA" id="ARBA00022692"/>
    </source>
</evidence>
<sequence>MLNPLFCLTRQYIGFSSRSYGLVRATIYSMEISKLPERLSEKITKLFSDKYVVVLTVIIVFHFTLNVIWQYINTAPPTWDSAGHLVLSYIFTDRFPEFFGGHANLISLIKVSTYYPPFLHFLGSLVFFVIGRNYEFALMLGTGFFIIAQIYLYLIVKEVTQNKKTAVLTVLIFSLFPQVWEQSRQYHLDVPLCALLLGAFYHLIKSRGLIDKYHSMLFFLLLSFAQLTKWYAFIFLAFPFLYHVLYSPLKAKVLHDRNRWTNLVVGGIIVVLVAAPWYVVNFKTILENVQVSSTADAGDPSEVLSFESFFHYIKLSTTHQIGIVSMLLFVVSLMFLFKQNNNMGRYILWSTLIPYFVLTLIQNKDLRYILPLAPFFAFSIACFFTMRPTKILPNIGIGIYLFYLFFYYFFFSFNQYQTLPKSLYFVSTFFAGPGYRLTWVDEPYSYAYNGKDWKGEQIIHTINKLANEEPNIHGKYRVLEVSDNRFYSIASFDMYLLENRYYEMNLKIPYNRPDAMSEEELADYLSTIDFAIIPKDPGPPGLRNIAVLRQLVSYFLDGQHAEFELSQSFDLPDGNVLYLYRRSDYLKYNNPALSQEHLRIYMGNNLILDRELLPGRSFNVRFYKDNGEFVDINYPESGGNQMRLSLDGVIRVKIDLPASEMNIKELHGWRYYDQHLIRDSKYNELISGSYDTFVYYSGRLAPKNLFTAFTDFTGSVEVSMGDGVVNVSLTDTSDSAYVAYAYNGWRWESVVLNKDSGSVSIPMQDLIQVEVTGKKQIIRGFDEMWDFFICYNGNAVCFYPLAVIL</sequence>
<evidence type="ECO:0000259" key="9">
    <source>
        <dbReference type="Pfam" id="PF13231"/>
    </source>
</evidence>